<gene>
    <name evidence="2" type="ORF">FRX31_033611</name>
</gene>
<dbReference type="GO" id="GO:0016747">
    <property type="term" value="F:acyltransferase activity, transferring groups other than amino-acyl groups"/>
    <property type="evidence" value="ECO:0007669"/>
    <property type="project" value="TreeGrafter"/>
</dbReference>
<evidence type="ECO:0000256" key="1">
    <source>
        <dbReference type="ARBA" id="ARBA00009861"/>
    </source>
</evidence>
<dbReference type="InterPro" id="IPR050317">
    <property type="entry name" value="Plant_Fungal_Acyltransferase"/>
</dbReference>
<keyword evidence="2" id="KW-0808">Transferase</keyword>
<dbReference type="EMBL" id="JABWDY010042217">
    <property type="protein sequence ID" value="KAF5176802.1"/>
    <property type="molecule type" value="Genomic_DNA"/>
</dbReference>
<dbReference type="OrthoDB" id="671439at2759"/>
<evidence type="ECO:0000313" key="3">
    <source>
        <dbReference type="Proteomes" id="UP000554482"/>
    </source>
</evidence>
<dbReference type="InterPro" id="IPR023213">
    <property type="entry name" value="CAT-like_dom_sf"/>
</dbReference>
<proteinExistence type="inferred from homology"/>
<accession>A0A7J6UX96</accession>
<dbReference type="Pfam" id="PF02458">
    <property type="entry name" value="Transferase"/>
    <property type="match status" value="1"/>
</dbReference>
<comment type="similarity">
    <text evidence="1">Belongs to the plant acyltransferase family.</text>
</comment>
<sequence>VTSFKCGGFAMGYSANHMLSDGIGLRIFFENVASLLAGKPLPFPPYNNRRDLAARTPPRVEFSHRELTKVSIPERDKTIYMKIFQIMDENLDNKIFHLSSDNILKLKKEAKMSNVEGTDIITSFNVVMAHLWRCRGLSENDPEKKTSTILYAVDLRSRLQPPLPLSYAGNAIISAYATASISELKEKPLGYLVQLISQGTKRITNEYARSHIDWLELHTGFPHGDFYVSPWWKIGLADVDYPWGRPKYCTPVLHFRKLLVLLLPNSDGLNVLVSLPHDEMGKFQDLFRRLDSFHISQSRL</sequence>
<dbReference type="PANTHER" id="PTHR31642">
    <property type="entry name" value="TRICHOTHECENE 3-O-ACETYLTRANSFERASE"/>
    <property type="match status" value="1"/>
</dbReference>
<reference evidence="2 3" key="1">
    <citation type="submission" date="2020-06" db="EMBL/GenBank/DDBJ databases">
        <title>Transcriptomic and genomic resources for Thalictrum thalictroides and T. hernandezii: Facilitating candidate gene discovery in an emerging model plant lineage.</title>
        <authorList>
            <person name="Arias T."/>
            <person name="Riano-Pachon D.M."/>
            <person name="Di Stilio V.S."/>
        </authorList>
    </citation>
    <scope>NUCLEOTIDE SEQUENCE [LARGE SCALE GENOMIC DNA]</scope>
    <source>
        <strain evidence="3">cv. WT478/WT964</strain>
        <tissue evidence="2">Leaves</tissue>
    </source>
</reference>
<protein>
    <submittedName>
        <fullName evidence="2">Omega-hydroxypalmitate O-feruloyl transferase-like</fullName>
    </submittedName>
</protein>
<organism evidence="2 3">
    <name type="scientific">Thalictrum thalictroides</name>
    <name type="common">Rue-anemone</name>
    <name type="synonym">Anemone thalictroides</name>
    <dbReference type="NCBI Taxonomy" id="46969"/>
    <lineage>
        <taxon>Eukaryota</taxon>
        <taxon>Viridiplantae</taxon>
        <taxon>Streptophyta</taxon>
        <taxon>Embryophyta</taxon>
        <taxon>Tracheophyta</taxon>
        <taxon>Spermatophyta</taxon>
        <taxon>Magnoliopsida</taxon>
        <taxon>Ranunculales</taxon>
        <taxon>Ranunculaceae</taxon>
        <taxon>Thalictroideae</taxon>
        <taxon>Thalictrum</taxon>
    </lineage>
</organism>
<dbReference type="PANTHER" id="PTHR31642:SF189">
    <property type="entry name" value="ACYLTRANSFERASE GLAUCE"/>
    <property type="match status" value="1"/>
</dbReference>
<name>A0A7J6UX96_THATH</name>
<comment type="caution">
    <text evidence="2">The sequence shown here is derived from an EMBL/GenBank/DDBJ whole genome shotgun (WGS) entry which is preliminary data.</text>
</comment>
<dbReference type="Proteomes" id="UP000554482">
    <property type="component" value="Unassembled WGS sequence"/>
</dbReference>
<keyword evidence="3" id="KW-1185">Reference proteome</keyword>
<evidence type="ECO:0000313" key="2">
    <source>
        <dbReference type="EMBL" id="KAF5176802.1"/>
    </source>
</evidence>
<dbReference type="Gene3D" id="3.30.559.10">
    <property type="entry name" value="Chloramphenicol acetyltransferase-like domain"/>
    <property type="match status" value="2"/>
</dbReference>
<dbReference type="AlphaFoldDB" id="A0A7J6UX96"/>
<feature type="non-terminal residue" evidence="2">
    <location>
        <position position="1"/>
    </location>
</feature>